<proteinExistence type="predicted"/>
<organism evidence="1 2">
    <name type="scientific">Ambrosiozyma monospora</name>
    <name type="common">Yeast</name>
    <name type="synonym">Endomycopsis monosporus</name>
    <dbReference type="NCBI Taxonomy" id="43982"/>
    <lineage>
        <taxon>Eukaryota</taxon>
        <taxon>Fungi</taxon>
        <taxon>Dikarya</taxon>
        <taxon>Ascomycota</taxon>
        <taxon>Saccharomycotina</taxon>
        <taxon>Pichiomycetes</taxon>
        <taxon>Pichiales</taxon>
        <taxon>Pichiaceae</taxon>
        <taxon>Ambrosiozyma</taxon>
    </lineage>
</organism>
<evidence type="ECO:0000313" key="2">
    <source>
        <dbReference type="Proteomes" id="UP001165064"/>
    </source>
</evidence>
<evidence type="ECO:0000313" key="1">
    <source>
        <dbReference type="EMBL" id="GMF07784.1"/>
    </source>
</evidence>
<sequence>MSIASMFPDRVLGIYIRALDGAFSSLGDDKKVFKELQETLQQRKKKHVKAVISKPSSLPPHPSENDGLTPRSSHSDSHTTLSATEHDSLVSAAHHKKVPPLPPSKPDRLKGDPIHVRHGVLRQQSVRSTNEENDFVPPLLPRRKTDSATSLNSGPPVPTRRRTTIPDSHDAIATATSATQKQETPDRVPMWGSATAPVVENDDSEIEFNEYEY</sequence>
<reference evidence="1" key="1">
    <citation type="submission" date="2023-04" db="EMBL/GenBank/DDBJ databases">
        <title>Ambrosiozyma monospora NBRC 10751.</title>
        <authorList>
            <person name="Ichikawa N."/>
            <person name="Sato H."/>
            <person name="Tonouchi N."/>
        </authorList>
    </citation>
    <scope>NUCLEOTIDE SEQUENCE</scope>
    <source>
        <strain evidence="1">NBRC 10751</strain>
    </source>
</reference>
<dbReference type="Proteomes" id="UP001165064">
    <property type="component" value="Unassembled WGS sequence"/>
</dbReference>
<accession>A0ACB5UBU4</accession>
<protein>
    <submittedName>
        <fullName evidence="1">Unnamed protein product</fullName>
    </submittedName>
</protein>
<comment type="caution">
    <text evidence="1">The sequence shown here is derived from an EMBL/GenBank/DDBJ whole genome shotgun (WGS) entry which is preliminary data.</text>
</comment>
<dbReference type="EMBL" id="BSXS01016460">
    <property type="protein sequence ID" value="GMF07784.1"/>
    <property type="molecule type" value="Genomic_DNA"/>
</dbReference>
<keyword evidence="2" id="KW-1185">Reference proteome</keyword>
<gene>
    <name evidence="1" type="ORF">Amon02_001304100</name>
</gene>
<name>A0ACB5UBU4_AMBMO</name>